<evidence type="ECO:0000256" key="1">
    <source>
        <dbReference type="SAM" id="MobiDB-lite"/>
    </source>
</evidence>
<reference evidence="2" key="2">
    <citation type="submission" date="2023-04" db="EMBL/GenBank/DDBJ databases">
        <authorList>
            <person name="Bruccoleri R.E."/>
            <person name="Oakeley E.J."/>
            <person name="Faust A.-M."/>
            <person name="Dessus-Babus S."/>
            <person name="Altorfer M."/>
            <person name="Burckhardt D."/>
            <person name="Oertli M."/>
            <person name="Naumann U."/>
            <person name="Petersen F."/>
            <person name="Wong J."/>
        </authorList>
    </citation>
    <scope>NUCLEOTIDE SEQUENCE</scope>
    <source>
        <strain evidence="2">GSM-AAB239-AS_SAM_17_03QT</strain>
        <tissue evidence="2">Leaf</tissue>
    </source>
</reference>
<accession>A0AAX6GD37</accession>
<feature type="compositionally biased region" description="Basic and acidic residues" evidence="1">
    <location>
        <begin position="129"/>
        <end position="138"/>
    </location>
</feature>
<proteinExistence type="predicted"/>
<feature type="compositionally biased region" description="Basic residues" evidence="1">
    <location>
        <begin position="119"/>
        <end position="128"/>
    </location>
</feature>
<comment type="caution">
    <text evidence="2">The sequence shown here is derived from an EMBL/GenBank/DDBJ whole genome shotgun (WGS) entry which is preliminary data.</text>
</comment>
<dbReference type="EMBL" id="JANAVB010020797">
    <property type="protein sequence ID" value="KAJ6826660.1"/>
    <property type="molecule type" value="Genomic_DNA"/>
</dbReference>
<feature type="region of interest" description="Disordered" evidence="1">
    <location>
        <begin position="57"/>
        <end position="77"/>
    </location>
</feature>
<protein>
    <submittedName>
        <fullName evidence="2">Basic proline-rich protein-like</fullName>
    </submittedName>
</protein>
<evidence type="ECO:0000313" key="2">
    <source>
        <dbReference type="EMBL" id="KAJ6826660.1"/>
    </source>
</evidence>
<organism evidence="2 3">
    <name type="scientific">Iris pallida</name>
    <name type="common">Sweet iris</name>
    <dbReference type="NCBI Taxonomy" id="29817"/>
    <lineage>
        <taxon>Eukaryota</taxon>
        <taxon>Viridiplantae</taxon>
        <taxon>Streptophyta</taxon>
        <taxon>Embryophyta</taxon>
        <taxon>Tracheophyta</taxon>
        <taxon>Spermatophyta</taxon>
        <taxon>Magnoliopsida</taxon>
        <taxon>Liliopsida</taxon>
        <taxon>Asparagales</taxon>
        <taxon>Iridaceae</taxon>
        <taxon>Iridoideae</taxon>
        <taxon>Irideae</taxon>
        <taxon>Iris</taxon>
    </lineage>
</organism>
<feature type="region of interest" description="Disordered" evidence="1">
    <location>
        <begin position="103"/>
        <end position="139"/>
    </location>
</feature>
<gene>
    <name evidence="2" type="ORF">M6B38_371205</name>
</gene>
<evidence type="ECO:0000313" key="3">
    <source>
        <dbReference type="Proteomes" id="UP001140949"/>
    </source>
</evidence>
<feature type="region of interest" description="Disordered" evidence="1">
    <location>
        <begin position="155"/>
        <end position="174"/>
    </location>
</feature>
<dbReference type="Proteomes" id="UP001140949">
    <property type="component" value="Unassembled WGS sequence"/>
</dbReference>
<keyword evidence="3" id="KW-1185">Reference proteome</keyword>
<sequence>MRIRLTTRAGVNAAAWQPLAPVRQIQRVLGRPDLLVSCVALALDLTTMARATRYSPPRTVGAVRGEPSPVPRPHDHPTMNPYAAYLHRQIPSSSRRDAPCRFLSAPRETRPDPSASTVRPRRPLRRTHREQPRGEADPSRCFLWRPRRMTARRWPRDHAPLPAPPRSASTPVNCAEPSVRPSAFSCAITGTALLRGASSPRASRTSSTFRRAPILPVASSLPRRAARTGSLDLTRC</sequence>
<dbReference type="AlphaFoldDB" id="A0AAX6GD37"/>
<reference evidence="2" key="1">
    <citation type="journal article" date="2023" name="GigaByte">
        <title>Genome assembly of the bearded iris, Iris pallida Lam.</title>
        <authorList>
            <person name="Bruccoleri R.E."/>
            <person name="Oakeley E.J."/>
            <person name="Faust A.M.E."/>
            <person name="Altorfer M."/>
            <person name="Dessus-Babus S."/>
            <person name="Burckhardt D."/>
            <person name="Oertli M."/>
            <person name="Naumann U."/>
            <person name="Petersen F."/>
            <person name="Wong J."/>
        </authorList>
    </citation>
    <scope>NUCLEOTIDE SEQUENCE</scope>
    <source>
        <strain evidence="2">GSM-AAB239-AS_SAM_17_03QT</strain>
    </source>
</reference>
<name>A0AAX6GD37_IRIPA</name>